<keyword evidence="13" id="KW-1185">Reference proteome</keyword>
<keyword evidence="10" id="KW-0966">Cell projection</keyword>
<comment type="subcellular location">
    <subcellularLocation>
        <location evidence="1 6">Bacterial flagellum basal body</location>
    </subcellularLocation>
</comment>
<comment type="subunit">
    <text evidence="4 6">The basal body constitutes a major portion of the flagellar organelle and consists of five rings (E,L,P,S, and M) mounted on a central rod. The rod consists of about 26 subunits of FlgG in the distal portion, and FlgB, FlgC and FlgF are thought to build up the proximal portion of the rod with about 6 subunits each.</text>
</comment>
<dbReference type="GO" id="GO:0030694">
    <property type="term" value="C:bacterial-type flagellum basal body, rod"/>
    <property type="evidence" value="ECO:0007669"/>
    <property type="project" value="UniProtKB-UniRule"/>
</dbReference>
<dbReference type="InterPro" id="IPR020013">
    <property type="entry name" value="Flagellar_FlgE/F/G"/>
</dbReference>
<dbReference type="EMBL" id="PIPK01000003">
    <property type="protein sequence ID" value="RUO27281.1"/>
    <property type="molecule type" value="Genomic_DNA"/>
</dbReference>
<dbReference type="GO" id="GO:0071978">
    <property type="term" value="P:bacterial-type flagellum-dependent swarming motility"/>
    <property type="evidence" value="ECO:0007669"/>
    <property type="project" value="TreeGrafter"/>
</dbReference>
<dbReference type="Proteomes" id="UP000287865">
    <property type="component" value="Unassembled WGS sequence"/>
</dbReference>
<evidence type="ECO:0000256" key="1">
    <source>
        <dbReference type="ARBA" id="ARBA00004117"/>
    </source>
</evidence>
<dbReference type="NCBIfam" id="NF009280">
    <property type="entry name" value="PRK12640.1"/>
    <property type="match status" value="1"/>
</dbReference>
<evidence type="ECO:0000259" key="9">
    <source>
        <dbReference type="Pfam" id="PF22692"/>
    </source>
</evidence>
<evidence type="ECO:0000256" key="2">
    <source>
        <dbReference type="ARBA" id="ARBA00009677"/>
    </source>
</evidence>
<reference evidence="11 13" key="1">
    <citation type="journal article" date="2018" name="Front. Microbiol.">
        <title>Genome-Based Analysis Reveals the Taxonomy and Diversity of the Family Idiomarinaceae.</title>
        <authorList>
            <person name="Liu Y."/>
            <person name="Lai Q."/>
            <person name="Shao Z."/>
        </authorList>
    </citation>
    <scope>NUCLEOTIDE SEQUENCE [LARGE SCALE GENOMIC DNA]</scope>
    <source>
        <strain evidence="11 13">CF12-14</strain>
    </source>
</reference>
<dbReference type="Proteomes" id="UP000249203">
    <property type="component" value="Unassembled WGS sequence"/>
</dbReference>
<comment type="similarity">
    <text evidence="2 6">Belongs to the flagella basal body rod proteins family.</text>
</comment>
<protein>
    <recommendedName>
        <fullName evidence="5 6">Flagellar basal-body rod protein FlgF</fullName>
    </recommendedName>
</protein>
<name>A0A327X3L1_9GAMM</name>
<dbReference type="RefSeq" id="WP_111568507.1">
    <property type="nucleotide sequence ID" value="NZ_PIPK01000003.1"/>
</dbReference>
<keyword evidence="10" id="KW-0282">Flagellum</keyword>
<evidence type="ECO:0000256" key="5">
    <source>
        <dbReference type="ARBA" id="ARBA00040228"/>
    </source>
</evidence>
<feature type="domain" description="Flagellar hook protein FlgE/F/G-like D1" evidence="9">
    <location>
        <begin position="81"/>
        <end position="146"/>
    </location>
</feature>
<dbReference type="Pfam" id="PF22692">
    <property type="entry name" value="LlgE_F_G_D1"/>
    <property type="match status" value="1"/>
</dbReference>
<keyword evidence="3 6" id="KW-0975">Bacterial flagellum</keyword>
<dbReference type="AlphaFoldDB" id="A0A327X3L1"/>
<evidence type="ECO:0000313" key="11">
    <source>
        <dbReference type="EMBL" id="RUO27281.1"/>
    </source>
</evidence>
<comment type="caution">
    <text evidence="10">The sequence shown here is derived from an EMBL/GenBank/DDBJ whole genome shotgun (WGS) entry which is preliminary data.</text>
</comment>
<proteinExistence type="inferred from homology"/>
<dbReference type="InterPro" id="IPR053967">
    <property type="entry name" value="LlgE_F_G-like_D1"/>
</dbReference>
<feature type="domain" description="Flagellar basal body rod protein N-terminal" evidence="7">
    <location>
        <begin position="5"/>
        <end position="35"/>
    </location>
</feature>
<dbReference type="PANTHER" id="PTHR30435">
    <property type="entry name" value="FLAGELLAR PROTEIN"/>
    <property type="match status" value="1"/>
</dbReference>
<evidence type="ECO:0000256" key="4">
    <source>
        <dbReference type="ARBA" id="ARBA00038560"/>
    </source>
</evidence>
<accession>A0A327X3L1</accession>
<gene>
    <name evidence="10" type="ORF">B0I24_102145</name>
    <name evidence="11" type="ORF">CWE07_04855</name>
</gene>
<dbReference type="SUPFAM" id="SSF117143">
    <property type="entry name" value="Flagellar hook protein flgE"/>
    <property type="match status" value="1"/>
</dbReference>
<sequence>MDNMLYIAMSSAKENMNAVSVRANNLANVNTTGFRADLSQARSMQAYGEGHPSRVFALTERPGQNFAEGALRTTGRDLDVAVVGQGWLHVLDDNSEEAMTRNGSLQVTEGGMLQTSAGQAVMGEAGPVFIPLPITNITIGKDGTVSIQPQGAPSEVREVIDRISVVNPPNGEVEKGTDGLFRMKGGAEFPLADFNARLEVGALESSNVNAIEEMTQLIALQRNYELSVKMMKTAEENDQRSEQLLRIY</sequence>
<evidence type="ECO:0000313" key="13">
    <source>
        <dbReference type="Proteomes" id="UP000287865"/>
    </source>
</evidence>
<evidence type="ECO:0000313" key="10">
    <source>
        <dbReference type="EMBL" id="RAK00720.1"/>
    </source>
</evidence>
<dbReference type="OrthoDB" id="9804559at2"/>
<reference evidence="10 12" key="2">
    <citation type="submission" date="2018-06" db="EMBL/GenBank/DDBJ databases">
        <title>Genomic Encyclopedia of Type Strains, Phase III (KMG-III): the genomes of soil and plant-associated and newly described type strains.</title>
        <authorList>
            <person name="Whitman W."/>
        </authorList>
    </citation>
    <scope>NUCLEOTIDE SEQUENCE [LARGE SCALE GENOMIC DNA]</scope>
    <source>
        <strain evidence="10 12">CGMCC 1.15366</strain>
    </source>
</reference>
<evidence type="ECO:0000256" key="3">
    <source>
        <dbReference type="ARBA" id="ARBA00023143"/>
    </source>
</evidence>
<dbReference type="Pfam" id="PF00460">
    <property type="entry name" value="Flg_bb_rod"/>
    <property type="match status" value="1"/>
</dbReference>
<evidence type="ECO:0000259" key="7">
    <source>
        <dbReference type="Pfam" id="PF00460"/>
    </source>
</evidence>
<dbReference type="InterPro" id="IPR037925">
    <property type="entry name" value="FlgE/F/G-like"/>
</dbReference>
<organism evidence="10 12">
    <name type="scientific">Aliidiomarina maris</name>
    <dbReference type="NCBI Taxonomy" id="531312"/>
    <lineage>
        <taxon>Bacteria</taxon>
        <taxon>Pseudomonadati</taxon>
        <taxon>Pseudomonadota</taxon>
        <taxon>Gammaproteobacteria</taxon>
        <taxon>Alteromonadales</taxon>
        <taxon>Idiomarinaceae</taxon>
        <taxon>Aliidiomarina</taxon>
    </lineage>
</organism>
<evidence type="ECO:0000256" key="6">
    <source>
        <dbReference type="RuleBase" id="RU362116"/>
    </source>
</evidence>
<dbReference type="Pfam" id="PF06429">
    <property type="entry name" value="Flg_bbr_C"/>
    <property type="match status" value="1"/>
</dbReference>
<evidence type="ECO:0000313" key="12">
    <source>
        <dbReference type="Proteomes" id="UP000249203"/>
    </source>
</evidence>
<dbReference type="NCBIfam" id="TIGR03506">
    <property type="entry name" value="FlgEFG_subfam"/>
    <property type="match status" value="1"/>
</dbReference>
<dbReference type="EMBL" id="QLMD01000002">
    <property type="protein sequence ID" value="RAK00720.1"/>
    <property type="molecule type" value="Genomic_DNA"/>
</dbReference>
<feature type="domain" description="Flagellar basal-body/hook protein C-terminal" evidence="8">
    <location>
        <begin position="201"/>
        <end position="244"/>
    </location>
</feature>
<evidence type="ECO:0000259" key="8">
    <source>
        <dbReference type="Pfam" id="PF06429"/>
    </source>
</evidence>
<keyword evidence="10" id="KW-0969">Cilium</keyword>
<dbReference type="InterPro" id="IPR010930">
    <property type="entry name" value="Flg_bb/hook_C_dom"/>
</dbReference>
<dbReference type="PANTHER" id="PTHR30435:SF18">
    <property type="entry name" value="FLAGELLAR BASAL-BODY ROD PROTEIN FLGF"/>
    <property type="match status" value="1"/>
</dbReference>
<dbReference type="InterPro" id="IPR001444">
    <property type="entry name" value="Flag_bb_rod_N"/>
</dbReference>